<dbReference type="SUPFAM" id="SSF75553">
    <property type="entry name" value="Smc hinge domain"/>
    <property type="match status" value="1"/>
</dbReference>
<evidence type="ECO:0000259" key="12">
    <source>
        <dbReference type="SMART" id="SM00968"/>
    </source>
</evidence>
<comment type="similarity">
    <text evidence="3">Belongs to the SMC family. SMC1 subfamily.</text>
</comment>
<evidence type="ECO:0000256" key="6">
    <source>
        <dbReference type="ARBA" id="ARBA00022776"/>
    </source>
</evidence>
<keyword evidence="6" id="KW-0498">Mitosis</keyword>
<keyword evidence="5" id="KW-0132">Cell division</keyword>
<feature type="coiled-coil region" evidence="10">
    <location>
        <begin position="744"/>
        <end position="834"/>
    </location>
</feature>
<feature type="domain" description="SMC hinge" evidence="12">
    <location>
        <begin position="462"/>
        <end position="577"/>
    </location>
</feature>
<name>A0A7D8V3S0_VANHU</name>
<evidence type="ECO:0000256" key="1">
    <source>
        <dbReference type="ARBA" id="ARBA00004123"/>
    </source>
</evidence>
<evidence type="ECO:0000256" key="7">
    <source>
        <dbReference type="ARBA" id="ARBA00023054"/>
    </source>
</evidence>
<proteinExistence type="inferred from homology"/>
<dbReference type="GO" id="GO:0007062">
    <property type="term" value="P:sister chromatid cohesion"/>
    <property type="evidence" value="ECO:0007669"/>
    <property type="project" value="InterPro"/>
</dbReference>
<gene>
    <name evidence="13" type="ORF">VHUM_03442</name>
</gene>
<dbReference type="GO" id="GO:0005634">
    <property type="term" value="C:nucleus"/>
    <property type="evidence" value="ECO:0007669"/>
    <property type="project" value="UniProtKB-SubCell"/>
</dbReference>
<comment type="caution">
    <text evidence="13">The sequence shown here is derived from an EMBL/GenBank/DDBJ whole genome shotgun (WGS) entry which is preliminary data.</text>
</comment>
<keyword evidence="9" id="KW-0131">Cell cycle</keyword>
<dbReference type="Proteomes" id="UP000473826">
    <property type="component" value="Unassembled WGS sequence"/>
</dbReference>
<dbReference type="PANTHER" id="PTHR18937">
    <property type="entry name" value="STRUCTURAL MAINTENANCE OF CHROMOSOMES SMC FAMILY MEMBER"/>
    <property type="match status" value="1"/>
</dbReference>
<comment type="subcellular location">
    <subcellularLocation>
        <location evidence="2">Chromosome</location>
    </subcellularLocation>
    <subcellularLocation>
        <location evidence="1">Nucleus</location>
    </subcellularLocation>
</comment>
<keyword evidence="8" id="KW-0539">Nucleus</keyword>
<evidence type="ECO:0000256" key="4">
    <source>
        <dbReference type="ARBA" id="ARBA00022454"/>
    </source>
</evidence>
<dbReference type="CDD" id="cd03275">
    <property type="entry name" value="ABC_SMC1_euk"/>
    <property type="match status" value="1"/>
</dbReference>
<dbReference type="Gene3D" id="1.20.1060.20">
    <property type="match status" value="1"/>
</dbReference>
<dbReference type="GO" id="GO:0003677">
    <property type="term" value="F:DNA binding"/>
    <property type="evidence" value="ECO:0007669"/>
    <property type="project" value="TreeGrafter"/>
</dbReference>
<evidence type="ECO:0000256" key="2">
    <source>
        <dbReference type="ARBA" id="ARBA00004286"/>
    </source>
</evidence>
<dbReference type="GO" id="GO:0051301">
    <property type="term" value="P:cell division"/>
    <property type="evidence" value="ECO:0007669"/>
    <property type="project" value="UniProtKB-KW"/>
</dbReference>
<dbReference type="InterPro" id="IPR010935">
    <property type="entry name" value="SMC_hinge"/>
</dbReference>
<evidence type="ECO:0000256" key="10">
    <source>
        <dbReference type="SAM" id="Coils"/>
    </source>
</evidence>
<evidence type="ECO:0000256" key="5">
    <source>
        <dbReference type="ARBA" id="ARBA00022618"/>
    </source>
</evidence>
<feature type="compositionally biased region" description="Basic and acidic residues" evidence="11">
    <location>
        <begin position="347"/>
        <end position="356"/>
    </location>
</feature>
<evidence type="ECO:0000313" key="13">
    <source>
        <dbReference type="EMBL" id="TXT07272.1"/>
    </source>
</evidence>
<dbReference type="InterPro" id="IPR028468">
    <property type="entry name" value="Smc1_ABC"/>
</dbReference>
<dbReference type="InterPro" id="IPR036277">
    <property type="entry name" value="SMC_hinge_sf"/>
</dbReference>
<dbReference type="GO" id="GO:0008278">
    <property type="term" value="C:cohesin complex"/>
    <property type="evidence" value="ECO:0007669"/>
    <property type="project" value="InterPro"/>
</dbReference>
<keyword evidence="14" id="KW-1185">Reference proteome</keyword>
<protein>
    <recommendedName>
        <fullName evidence="12">SMC hinge domain-containing protein</fullName>
    </recommendedName>
</protein>
<dbReference type="AlphaFoldDB" id="A0A7D8V3S0"/>
<dbReference type="Pfam" id="PF02463">
    <property type="entry name" value="SMC_N"/>
    <property type="match status" value="1"/>
</dbReference>
<evidence type="ECO:0000256" key="8">
    <source>
        <dbReference type="ARBA" id="ARBA00023242"/>
    </source>
</evidence>
<dbReference type="InterPro" id="IPR027417">
    <property type="entry name" value="P-loop_NTPase"/>
</dbReference>
<dbReference type="PIRSF" id="PIRSF005719">
    <property type="entry name" value="SMC"/>
    <property type="match status" value="1"/>
</dbReference>
<dbReference type="InterPro" id="IPR024704">
    <property type="entry name" value="SMC"/>
</dbReference>
<sequence length="1166" mass="131377">MPLRRLELYNFKSYRGNQKVDLGDAPFTCIIGPNGSGKSNLMDAISFVLGVKSAQLRSTQLKDLIYRGRKAAEGANEILGLDVEVPETQDESISNDGRNAWVMAVYEDTNGKEWRFKRTIAMSGSSSYYLNEKAVAWSDYNRQLEKFNILVKAKNFLVFQGDVEGVASQDSKALAKLIDRISGSLELAPEYDAAKLAQEKASEEANVNHAKKRGMLTEAKHFKEQTAEVKHWEKLRDEKDALVQRNLLWRLYHITEEINDDAALKEARKDQAKVQLNVKKREAAVKKAQKAVEEKRPDLLAIETQIAHTERKDANSKTLFERVQKDRQRQAESLAQLEQGAAEIEARMEEAREKQRQKSKATGKALSEADLADRSDANAKAVPERQKLESLRREQKSLRDALASAEDKVQQAERKRGKLKTEANERLQEVLNKLLQAGADKRESEREVRLKETLANLKRIFPGVHGRVFDLCKASAQKYQTAVMTVLGRNLDSVVVEEEKVAIECIEYMRQQRAGQATFIPLDRIQVAPVPEKLRNFAKGARLAIDCIEADAAVEKAIRYACGSTLISVTLEGTVIHKSGQITGGRGQDTRKAKDHDVDALKSQKEKILQQLKQLSLEKPKEKAEENQIQGLARLQAELSMAEDDLSATQLRLNGLRKELATVNADLKKMVPDQEKKASALSKAEKETSKLASIIEKEDDTVFADFCKRINVPNIREYEDVRLKVAREENEFEKSQLSSTDERLALLQSTVDKAKKTIKQLHKNKAAVEAEIEQLQEDIAVQQSKLEETNAELEEVAQQVEAARDQARKQQRALDRALKEIAGWNDEIERSDSNRHAIYRRCRLEDIDLPLVNGSLDKVPLEEVSQTVEGNRARQLTHTQAALEQEEDQLEDTLRPARTNDFGIEPDFDVLEDEDKENDSEEVGRRFEAEIANKKAELERVVPNMKAMERLSEVQKNLEEAEEEADETRQNSKAARDKFQALKKKRCELFNKAFKHMAGCIDRYYKDLTKNSVVPTGGVAFLDLENVDEPYLGGVKYSTMPPGKRFVEIDQLSGGEKTMAALALLFSIHSYHPAPFFVLDEVDAALDATNVAKLARFVREQAGGKDSDPSDGHKPVQFLIISLKSTLYEHADSLVGVYREQVENSSRTLSLDLSKVSSDGCICREP</sequence>
<dbReference type="GO" id="GO:0016887">
    <property type="term" value="F:ATP hydrolysis activity"/>
    <property type="evidence" value="ECO:0007669"/>
    <property type="project" value="InterPro"/>
</dbReference>
<feature type="coiled-coil region" evidence="10">
    <location>
        <begin position="944"/>
        <end position="985"/>
    </location>
</feature>
<dbReference type="SUPFAM" id="SSF52540">
    <property type="entry name" value="P-loop containing nucleoside triphosphate hydrolases"/>
    <property type="match status" value="1"/>
</dbReference>
<dbReference type="GO" id="GO:0005524">
    <property type="term" value="F:ATP binding"/>
    <property type="evidence" value="ECO:0007669"/>
    <property type="project" value="InterPro"/>
</dbReference>
<evidence type="ECO:0000256" key="9">
    <source>
        <dbReference type="ARBA" id="ARBA00023306"/>
    </source>
</evidence>
<accession>A0A7D8V3S0</accession>
<dbReference type="OrthoDB" id="5575062at2759"/>
<dbReference type="EMBL" id="QKWK01000009">
    <property type="protein sequence ID" value="TXT07272.1"/>
    <property type="molecule type" value="Genomic_DNA"/>
</dbReference>
<reference evidence="13 14" key="1">
    <citation type="journal article" date="2019" name="PLoS Genet.">
        <title>Convergent evolution of linked mating-type loci in basidiomycete fungi.</title>
        <authorList>
            <person name="Sun S."/>
            <person name="Coelho M.A."/>
            <person name="Heitman J."/>
            <person name="Nowrousian M."/>
        </authorList>
    </citation>
    <scope>NUCLEOTIDE SEQUENCE [LARGE SCALE GENOMIC DNA]</scope>
    <source>
        <strain evidence="13 14">CBS 4282</strain>
    </source>
</reference>
<dbReference type="Gene3D" id="3.40.50.300">
    <property type="entry name" value="P-loop containing nucleotide triphosphate hydrolases"/>
    <property type="match status" value="2"/>
</dbReference>
<evidence type="ECO:0000256" key="11">
    <source>
        <dbReference type="SAM" id="MobiDB-lite"/>
    </source>
</evidence>
<feature type="region of interest" description="Disordered" evidence="11">
    <location>
        <begin position="347"/>
        <end position="418"/>
    </location>
</feature>
<dbReference type="InterPro" id="IPR003395">
    <property type="entry name" value="RecF/RecN/SMC_N"/>
</dbReference>
<feature type="coiled-coil region" evidence="10">
    <location>
        <begin position="598"/>
        <end position="659"/>
    </location>
</feature>
<evidence type="ECO:0000256" key="3">
    <source>
        <dbReference type="ARBA" id="ARBA00005597"/>
    </source>
</evidence>
<dbReference type="SMART" id="SM00968">
    <property type="entry name" value="SMC_hinge"/>
    <property type="match status" value="1"/>
</dbReference>
<dbReference type="PANTHER" id="PTHR18937:SF12">
    <property type="entry name" value="STRUCTURAL MAINTENANCE OF CHROMOSOMES PROTEIN"/>
    <property type="match status" value="1"/>
</dbReference>
<evidence type="ECO:0000313" key="14">
    <source>
        <dbReference type="Proteomes" id="UP000473826"/>
    </source>
</evidence>
<organism evidence="13 14">
    <name type="scientific">Vanrija humicola</name>
    <name type="common">Yeast</name>
    <name type="synonym">Cryptococcus humicola</name>
    <dbReference type="NCBI Taxonomy" id="5417"/>
    <lineage>
        <taxon>Eukaryota</taxon>
        <taxon>Fungi</taxon>
        <taxon>Dikarya</taxon>
        <taxon>Basidiomycota</taxon>
        <taxon>Agaricomycotina</taxon>
        <taxon>Tremellomycetes</taxon>
        <taxon>Trichosporonales</taxon>
        <taxon>Trichosporonaceae</taxon>
        <taxon>Vanrija</taxon>
    </lineage>
</organism>
<keyword evidence="7 10" id="KW-0175">Coiled coil</keyword>
<feature type="compositionally biased region" description="Basic and acidic residues" evidence="11">
    <location>
        <begin position="371"/>
        <end position="418"/>
    </location>
</feature>
<keyword evidence="4" id="KW-0158">Chromosome</keyword>
<dbReference type="Pfam" id="PF06470">
    <property type="entry name" value="SMC_hinge"/>
    <property type="match status" value="1"/>
</dbReference>